<dbReference type="EMBL" id="CYRY02010930">
    <property type="protein sequence ID" value="VCW78893.1"/>
    <property type="molecule type" value="Genomic_DNA"/>
</dbReference>
<dbReference type="Gene3D" id="3.10.450.50">
    <property type="match status" value="1"/>
</dbReference>
<feature type="domain" description="NTF2" evidence="2">
    <location>
        <begin position="1"/>
        <end position="97"/>
    </location>
</feature>
<dbReference type="PANTHER" id="PTHR12612">
    <property type="entry name" value="NUCLEAR TRANSPORT FACTOR 2"/>
    <property type="match status" value="1"/>
</dbReference>
<dbReference type="SUPFAM" id="SSF54427">
    <property type="entry name" value="NTF2-like"/>
    <property type="match status" value="1"/>
</dbReference>
<reference evidence="3 4" key="1">
    <citation type="submission" date="2018-10" db="EMBL/GenBank/DDBJ databases">
        <authorList>
            <person name="Ekblom R."/>
            <person name="Jareborg N."/>
        </authorList>
    </citation>
    <scope>NUCLEOTIDE SEQUENCE [LARGE SCALE GENOMIC DNA]</scope>
    <source>
        <tissue evidence="3">Muscle</tissue>
    </source>
</reference>
<organism evidence="3 4">
    <name type="scientific">Gulo gulo</name>
    <name type="common">Wolverine</name>
    <name type="synonym">Gluton</name>
    <dbReference type="NCBI Taxonomy" id="48420"/>
    <lineage>
        <taxon>Eukaryota</taxon>
        <taxon>Metazoa</taxon>
        <taxon>Chordata</taxon>
        <taxon>Craniata</taxon>
        <taxon>Vertebrata</taxon>
        <taxon>Euteleostomi</taxon>
        <taxon>Mammalia</taxon>
        <taxon>Eutheria</taxon>
        <taxon>Laurasiatheria</taxon>
        <taxon>Carnivora</taxon>
        <taxon>Caniformia</taxon>
        <taxon>Musteloidea</taxon>
        <taxon>Mustelidae</taxon>
        <taxon>Guloninae</taxon>
        <taxon>Gulo</taxon>
    </lineage>
</organism>
<dbReference type="AlphaFoldDB" id="A0A9X9LPW5"/>
<keyword evidence="1" id="KW-0813">Transport</keyword>
<dbReference type="Pfam" id="PF02136">
    <property type="entry name" value="NTF2"/>
    <property type="match status" value="1"/>
</dbReference>
<dbReference type="InterPro" id="IPR018222">
    <property type="entry name" value="Nuclear_transport_factor_2_euk"/>
</dbReference>
<keyword evidence="1" id="KW-0539">Nucleus</keyword>
<evidence type="ECO:0000259" key="2">
    <source>
        <dbReference type="PROSITE" id="PS50177"/>
    </source>
</evidence>
<dbReference type="GO" id="GO:0015031">
    <property type="term" value="P:protein transport"/>
    <property type="evidence" value="ECO:0007669"/>
    <property type="project" value="UniProtKB-KW"/>
</dbReference>
<keyword evidence="4" id="KW-1185">Reference proteome</keyword>
<dbReference type="GO" id="GO:0051028">
    <property type="term" value="P:mRNA transport"/>
    <property type="evidence" value="ECO:0007669"/>
    <property type="project" value="UniProtKB-UniRule"/>
</dbReference>
<dbReference type="Proteomes" id="UP000269945">
    <property type="component" value="Unassembled WGS sequence"/>
</dbReference>
<comment type="function">
    <text evidence="1">Has a role in nuclear-cytoplasmic transport of proteins and mRNAs.</text>
</comment>
<dbReference type="InterPro" id="IPR045875">
    <property type="entry name" value="NTF2"/>
</dbReference>
<sequence>DRNQLGTIYIDPSCLTWEGQQFLRKAAIVERLSSLPFQKTQHSITVQNQQPMPDSCINSMVVGQLKADENPTVGFHQMFPLKNITSAWLCTNHMFRLSLHNFNWPPPSQALVLFLFSPLLYTIHIPPDIQNIIHKRSGPWWE</sequence>
<dbReference type="InterPro" id="IPR032710">
    <property type="entry name" value="NTF2-like_dom_sf"/>
</dbReference>
<dbReference type="GO" id="GO:0006913">
    <property type="term" value="P:nucleocytoplasmic transport"/>
    <property type="evidence" value="ECO:0007669"/>
    <property type="project" value="UniProtKB-UniRule"/>
</dbReference>
<name>A0A9X9LPW5_GULGU</name>
<protein>
    <recommendedName>
        <fullName evidence="1">NTF2-related export protein</fullName>
    </recommendedName>
</protein>
<keyword evidence="1" id="KW-0653">Protein transport</keyword>
<feature type="non-terminal residue" evidence="3">
    <location>
        <position position="1"/>
    </location>
</feature>
<gene>
    <name evidence="3" type="ORF">BN2614_LOCUS2</name>
</gene>
<dbReference type="GO" id="GO:0005634">
    <property type="term" value="C:nucleus"/>
    <property type="evidence" value="ECO:0007669"/>
    <property type="project" value="UniProtKB-SubCell"/>
</dbReference>
<comment type="caution">
    <text evidence="3">The sequence shown here is derived from an EMBL/GenBank/DDBJ whole genome shotgun (WGS) entry which is preliminary data.</text>
</comment>
<comment type="subcellular location">
    <subcellularLocation>
        <location evidence="1">Cytoplasm</location>
    </subcellularLocation>
    <subcellularLocation>
        <location evidence="1">Nucleus</location>
    </subcellularLocation>
</comment>
<proteinExistence type="predicted"/>
<accession>A0A9X9LPW5</accession>
<evidence type="ECO:0000313" key="3">
    <source>
        <dbReference type="EMBL" id="VCW78893.1"/>
    </source>
</evidence>
<evidence type="ECO:0000313" key="4">
    <source>
        <dbReference type="Proteomes" id="UP000269945"/>
    </source>
</evidence>
<dbReference type="GO" id="GO:0005737">
    <property type="term" value="C:cytoplasm"/>
    <property type="evidence" value="ECO:0007669"/>
    <property type="project" value="UniProtKB-SubCell"/>
</dbReference>
<keyword evidence="1" id="KW-0963">Cytoplasm</keyword>
<dbReference type="CDD" id="cd00780">
    <property type="entry name" value="NTF2"/>
    <property type="match status" value="1"/>
</dbReference>
<dbReference type="InterPro" id="IPR002075">
    <property type="entry name" value="NTF2_dom"/>
</dbReference>
<dbReference type="PROSITE" id="PS50177">
    <property type="entry name" value="NTF2_DOMAIN"/>
    <property type="match status" value="1"/>
</dbReference>
<evidence type="ECO:0000256" key="1">
    <source>
        <dbReference type="RuleBase" id="RU369002"/>
    </source>
</evidence>